<feature type="domain" description="ENTH" evidence="2">
    <location>
        <begin position="76"/>
        <end position="209"/>
    </location>
</feature>
<keyword evidence="4" id="KW-1185">Reference proteome</keyword>
<dbReference type="PROSITE" id="PS50942">
    <property type="entry name" value="ENTH"/>
    <property type="match status" value="1"/>
</dbReference>
<dbReference type="InterPro" id="IPR013809">
    <property type="entry name" value="ENTH"/>
</dbReference>
<dbReference type="Pfam" id="PF01417">
    <property type="entry name" value="ENTH"/>
    <property type="match status" value="1"/>
</dbReference>
<dbReference type="GO" id="GO:0005768">
    <property type="term" value="C:endosome"/>
    <property type="evidence" value="ECO:0007669"/>
    <property type="project" value="TreeGrafter"/>
</dbReference>
<feature type="region of interest" description="Disordered" evidence="1">
    <location>
        <begin position="382"/>
        <end position="451"/>
    </location>
</feature>
<dbReference type="GO" id="GO:0005886">
    <property type="term" value="C:plasma membrane"/>
    <property type="evidence" value="ECO:0007669"/>
    <property type="project" value="TreeGrafter"/>
</dbReference>
<feature type="region of interest" description="Disordered" evidence="1">
    <location>
        <begin position="463"/>
        <end position="492"/>
    </location>
</feature>
<dbReference type="GO" id="GO:0030125">
    <property type="term" value="C:clathrin vesicle coat"/>
    <property type="evidence" value="ECO:0007669"/>
    <property type="project" value="TreeGrafter"/>
</dbReference>
<dbReference type="PANTHER" id="PTHR12276">
    <property type="entry name" value="EPSIN/ENT-RELATED"/>
    <property type="match status" value="1"/>
</dbReference>
<dbReference type="FunFam" id="1.25.40.90:FF:000006">
    <property type="entry name" value="Clathrin interactor 1"/>
    <property type="match status" value="1"/>
</dbReference>
<evidence type="ECO:0000259" key="2">
    <source>
        <dbReference type="PROSITE" id="PS50942"/>
    </source>
</evidence>
<dbReference type="GO" id="GO:0030276">
    <property type="term" value="F:clathrin binding"/>
    <property type="evidence" value="ECO:0007669"/>
    <property type="project" value="TreeGrafter"/>
</dbReference>
<dbReference type="SUPFAM" id="SSF48464">
    <property type="entry name" value="ENTH/VHS domain"/>
    <property type="match status" value="1"/>
</dbReference>
<dbReference type="GO" id="GO:0005543">
    <property type="term" value="F:phospholipid binding"/>
    <property type="evidence" value="ECO:0007669"/>
    <property type="project" value="TreeGrafter"/>
</dbReference>
<evidence type="ECO:0000313" key="4">
    <source>
        <dbReference type="Proteomes" id="UP001175271"/>
    </source>
</evidence>
<dbReference type="InterPro" id="IPR008942">
    <property type="entry name" value="ENTH_VHS"/>
</dbReference>
<accession>A0AA39GZP6</accession>
<gene>
    <name evidence="3" type="ORF">QR680_001755</name>
</gene>
<dbReference type="Proteomes" id="UP001175271">
    <property type="component" value="Unassembled WGS sequence"/>
</dbReference>
<feature type="compositionally biased region" description="Polar residues" evidence="1">
    <location>
        <begin position="483"/>
        <end position="492"/>
    </location>
</feature>
<reference evidence="3" key="1">
    <citation type="submission" date="2023-06" db="EMBL/GenBank/DDBJ databases">
        <title>Genomic analysis of the entomopathogenic nematode Steinernema hermaphroditum.</title>
        <authorList>
            <person name="Schwarz E.M."/>
            <person name="Heppert J.K."/>
            <person name="Baniya A."/>
            <person name="Schwartz H.T."/>
            <person name="Tan C.-H."/>
            <person name="Antoshechkin I."/>
            <person name="Sternberg P.W."/>
            <person name="Goodrich-Blair H."/>
            <person name="Dillman A.R."/>
        </authorList>
    </citation>
    <scope>NUCLEOTIDE SEQUENCE</scope>
    <source>
        <strain evidence="3">PS9179</strain>
        <tissue evidence="3">Whole animal</tissue>
    </source>
</reference>
<dbReference type="AlphaFoldDB" id="A0AA39GZP6"/>
<name>A0AA39GZP6_9BILA</name>
<protein>
    <recommendedName>
        <fullName evidence="2">ENTH domain-containing protein</fullName>
    </recommendedName>
</protein>
<sequence length="616" mass="67747">MWLSSTVGGEDIAGNCADDEEFFCLSRDAPTRRRVREERTVGAMSDLLSGIASLTKSVTESFNTYEIRKIGDKVQGYVMNYTEAENKVREATNEDPWGPTGPQMQEIAHMTFQFDAFPEIMNMLWKRMLQDNRSAWRRVYKSLILLNHLLKNGSERVVQNSRDHLYEMRSLESYKHIDEKGKDQGINIRHRAKLVIELIQDDEQLRAERRKAKTEGKEKYQGYSKEEMRMGKGGNYSSSSMGDINDWNGKSMRSSKQSDSYRDEPSREVNSFNFPDDERQRSDSPELGIRETSKSPVPEEDDEFGDFTEARSTPRSVPSKSDGVVPPAITAPSSRGITSPIRHQPTVSGAVDNDIFGELTSASASQNQNELDLFGPSVVTAPIGNVPRPPTPDFAAHAPKPSQSDTLVDLFGDAPITAPVNMPKAQSPTDPFGDFAASAIPSSKPEPSVGGIADLDLFASIPPPANGAAANQPSTHGSDPFGNFTQPQAPSSNFDLFSSVSVTAPSASLMTPTSPMVAQMQSMSPSPSASSSNTPRSNASASKTLWDDMKGQVNIDLDNLSFKSGNMKPSLSMNQMQKTSENAESYNSETIIQFQRTKDHFSEHNKETTLLAVLTI</sequence>
<dbReference type="PANTHER" id="PTHR12276:SF45">
    <property type="entry name" value="CLATHRIN INTERACTOR 1"/>
    <property type="match status" value="1"/>
</dbReference>
<dbReference type="GO" id="GO:0006897">
    <property type="term" value="P:endocytosis"/>
    <property type="evidence" value="ECO:0007669"/>
    <property type="project" value="TreeGrafter"/>
</dbReference>
<evidence type="ECO:0000256" key="1">
    <source>
        <dbReference type="SAM" id="MobiDB-lite"/>
    </source>
</evidence>
<dbReference type="SMART" id="SM00273">
    <property type="entry name" value="ENTH"/>
    <property type="match status" value="1"/>
</dbReference>
<feature type="region of interest" description="Disordered" evidence="1">
    <location>
        <begin position="209"/>
        <end position="349"/>
    </location>
</feature>
<dbReference type="Gene3D" id="1.25.40.90">
    <property type="match status" value="1"/>
</dbReference>
<organism evidence="3 4">
    <name type="scientific">Steinernema hermaphroditum</name>
    <dbReference type="NCBI Taxonomy" id="289476"/>
    <lineage>
        <taxon>Eukaryota</taxon>
        <taxon>Metazoa</taxon>
        <taxon>Ecdysozoa</taxon>
        <taxon>Nematoda</taxon>
        <taxon>Chromadorea</taxon>
        <taxon>Rhabditida</taxon>
        <taxon>Tylenchina</taxon>
        <taxon>Panagrolaimomorpha</taxon>
        <taxon>Strongyloidoidea</taxon>
        <taxon>Steinernematidae</taxon>
        <taxon>Steinernema</taxon>
    </lineage>
</organism>
<dbReference type="CDD" id="cd16989">
    <property type="entry name" value="ENTH_EpsinR"/>
    <property type="match status" value="1"/>
</dbReference>
<dbReference type="EMBL" id="JAUCMV010000005">
    <property type="protein sequence ID" value="KAK0396533.1"/>
    <property type="molecule type" value="Genomic_DNA"/>
</dbReference>
<feature type="compositionally biased region" description="Polar residues" evidence="1">
    <location>
        <begin position="310"/>
        <end position="319"/>
    </location>
</feature>
<feature type="region of interest" description="Disordered" evidence="1">
    <location>
        <begin position="508"/>
        <end position="541"/>
    </location>
</feature>
<feature type="compositionally biased region" description="Low complexity" evidence="1">
    <location>
        <begin position="514"/>
        <end position="541"/>
    </location>
</feature>
<feature type="compositionally biased region" description="Basic and acidic residues" evidence="1">
    <location>
        <begin position="209"/>
        <end position="230"/>
    </location>
</feature>
<comment type="caution">
    <text evidence="3">The sequence shown here is derived from an EMBL/GenBank/DDBJ whole genome shotgun (WGS) entry which is preliminary data.</text>
</comment>
<proteinExistence type="predicted"/>
<evidence type="ECO:0000313" key="3">
    <source>
        <dbReference type="EMBL" id="KAK0396533.1"/>
    </source>
</evidence>
<feature type="compositionally biased region" description="Basic and acidic residues" evidence="1">
    <location>
        <begin position="276"/>
        <end position="293"/>
    </location>
</feature>